<dbReference type="Proteomes" id="UP000284892">
    <property type="component" value="Unassembled WGS sequence"/>
</dbReference>
<comment type="caution">
    <text evidence="1">The sequence shown here is derived from an EMBL/GenBank/DDBJ whole genome shotgun (WGS) entry which is preliminary data.</text>
</comment>
<protein>
    <submittedName>
        <fullName evidence="1">Uncharacterized protein</fullName>
    </submittedName>
</protein>
<evidence type="ECO:0000313" key="2">
    <source>
        <dbReference type="Proteomes" id="UP000284892"/>
    </source>
</evidence>
<evidence type="ECO:0000313" key="1">
    <source>
        <dbReference type="EMBL" id="RKE90294.1"/>
    </source>
</evidence>
<sequence length="289" mass="34187">MTKKKITYQVKESDVGANYIMAFRPEDYDIFEYRINKPIAVKDPKDNSDFDMHFIVQETDEIKLNSKHSLEYFIPNNIALLLSISDKALKRALAIYKENLNPDKPKNNISIVDKKERVNFLKDKSKYYCDYIEEVETAIVFSYTAIEAFANISIPHNYLYHSKDKAGVIYEKKAIERWTPLVEKVSTILPDTYNTKSIKNKSIFNNFKKLEQYRNAIIHQKSVERADFFKLYFKNNINDICKSSELVIRFFYDAHKETNRINPLWPWLIGNEKDFPIVYDDLSKVRKKE</sequence>
<dbReference type="EMBL" id="RAQJ01000008">
    <property type="protein sequence ID" value="RKE90294.1"/>
    <property type="molecule type" value="Genomic_DNA"/>
</dbReference>
<organism evidence="1 2">
    <name type="scientific">Ichthyenterobacterium magnum</name>
    <dbReference type="NCBI Taxonomy" id="1230530"/>
    <lineage>
        <taxon>Bacteria</taxon>
        <taxon>Pseudomonadati</taxon>
        <taxon>Bacteroidota</taxon>
        <taxon>Flavobacteriia</taxon>
        <taxon>Flavobacteriales</taxon>
        <taxon>Flavobacteriaceae</taxon>
        <taxon>Ichthyenterobacterium</taxon>
    </lineage>
</organism>
<gene>
    <name evidence="1" type="ORF">BXY80_2761</name>
</gene>
<proteinExistence type="predicted"/>
<dbReference type="OrthoDB" id="7055803at2"/>
<dbReference type="RefSeq" id="WP_120202873.1">
    <property type="nucleotide sequence ID" value="NZ_RAQJ01000008.1"/>
</dbReference>
<accession>A0A420DEN5</accession>
<reference evidence="1 2" key="1">
    <citation type="submission" date="2018-09" db="EMBL/GenBank/DDBJ databases">
        <title>Genomic Encyclopedia of Archaeal and Bacterial Type Strains, Phase II (KMG-II): from individual species to whole genera.</title>
        <authorList>
            <person name="Goeker M."/>
        </authorList>
    </citation>
    <scope>NUCLEOTIDE SEQUENCE [LARGE SCALE GENOMIC DNA]</scope>
    <source>
        <strain evidence="1 2">DSM 26283</strain>
    </source>
</reference>
<keyword evidence="2" id="KW-1185">Reference proteome</keyword>
<name>A0A420DEN5_9FLAO</name>
<dbReference type="AlphaFoldDB" id="A0A420DEN5"/>